<name>A0A5C6ANG8_9BACT</name>
<dbReference type="Pfam" id="PF05960">
    <property type="entry name" value="DUF885"/>
    <property type="match status" value="1"/>
</dbReference>
<gene>
    <name evidence="3" type="ORF">Pla100_13180</name>
</gene>
<protein>
    <recommendedName>
        <fullName evidence="5">DUF885 domain-containing protein</fullName>
    </recommendedName>
</protein>
<evidence type="ECO:0008006" key="5">
    <source>
        <dbReference type="Google" id="ProtNLM"/>
    </source>
</evidence>
<evidence type="ECO:0000256" key="2">
    <source>
        <dbReference type="SAM" id="SignalP"/>
    </source>
</evidence>
<organism evidence="3 4">
    <name type="scientific">Neorhodopirellula pilleata</name>
    <dbReference type="NCBI Taxonomy" id="2714738"/>
    <lineage>
        <taxon>Bacteria</taxon>
        <taxon>Pseudomonadati</taxon>
        <taxon>Planctomycetota</taxon>
        <taxon>Planctomycetia</taxon>
        <taxon>Pirellulales</taxon>
        <taxon>Pirellulaceae</taxon>
        <taxon>Neorhodopirellula</taxon>
    </lineage>
</organism>
<dbReference type="Gene3D" id="3.40.390.10">
    <property type="entry name" value="Collagenase (Catalytic Domain)"/>
    <property type="match status" value="1"/>
</dbReference>
<evidence type="ECO:0000313" key="3">
    <source>
        <dbReference type="EMBL" id="TWU01583.1"/>
    </source>
</evidence>
<proteinExistence type="predicted"/>
<reference evidence="3 4" key="1">
    <citation type="submission" date="2019-02" db="EMBL/GenBank/DDBJ databases">
        <title>Deep-cultivation of Planctomycetes and their phenomic and genomic characterization uncovers novel biology.</title>
        <authorList>
            <person name="Wiegand S."/>
            <person name="Jogler M."/>
            <person name="Boedeker C."/>
            <person name="Pinto D."/>
            <person name="Vollmers J."/>
            <person name="Rivas-Marin E."/>
            <person name="Kohn T."/>
            <person name="Peeters S.H."/>
            <person name="Heuer A."/>
            <person name="Rast P."/>
            <person name="Oberbeckmann S."/>
            <person name="Bunk B."/>
            <person name="Jeske O."/>
            <person name="Meyerdierks A."/>
            <person name="Storesund J.E."/>
            <person name="Kallscheuer N."/>
            <person name="Luecker S."/>
            <person name="Lage O.M."/>
            <person name="Pohl T."/>
            <person name="Merkel B.J."/>
            <person name="Hornburger P."/>
            <person name="Mueller R.-W."/>
            <person name="Bruemmer F."/>
            <person name="Labrenz M."/>
            <person name="Spormann A.M."/>
            <person name="Op Den Camp H."/>
            <person name="Overmann J."/>
            <person name="Amann R."/>
            <person name="Jetten M.S.M."/>
            <person name="Mascher T."/>
            <person name="Medema M.H."/>
            <person name="Devos D.P."/>
            <person name="Kaster A.-K."/>
            <person name="Ovreas L."/>
            <person name="Rohde M."/>
            <person name="Galperin M.Y."/>
            <person name="Jogler C."/>
        </authorList>
    </citation>
    <scope>NUCLEOTIDE SEQUENCE [LARGE SCALE GENOMIC DNA]</scope>
    <source>
        <strain evidence="3 4">Pla100</strain>
    </source>
</reference>
<dbReference type="GO" id="GO:0008237">
    <property type="term" value="F:metallopeptidase activity"/>
    <property type="evidence" value="ECO:0007669"/>
    <property type="project" value="InterPro"/>
</dbReference>
<accession>A0A5C6ANG8</accession>
<feature type="region of interest" description="Disordered" evidence="1">
    <location>
        <begin position="19"/>
        <end position="40"/>
    </location>
</feature>
<dbReference type="EMBL" id="SJPM01000002">
    <property type="protein sequence ID" value="TWU01583.1"/>
    <property type="molecule type" value="Genomic_DNA"/>
</dbReference>
<evidence type="ECO:0000256" key="1">
    <source>
        <dbReference type="SAM" id="MobiDB-lite"/>
    </source>
</evidence>
<dbReference type="RefSeq" id="WP_146576858.1">
    <property type="nucleotide sequence ID" value="NZ_SJPM01000002.1"/>
</dbReference>
<dbReference type="InterPro" id="IPR024079">
    <property type="entry name" value="MetalloPept_cat_dom_sf"/>
</dbReference>
<feature type="chain" id="PRO_5022875244" description="DUF885 domain-containing protein" evidence="2">
    <location>
        <begin position="21"/>
        <end position="831"/>
    </location>
</feature>
<dbReference type="PANTHER" id="PTHR33361">
    <property type="entry name" value="GLR0591 PROTEIN"/>
    <property type="match status" value="1"/>
</dbReference>
<dbReference type="InterPro" id="IPR010281">
    <property type="entry name" value="DUF885"/>
</dbReference>
<dbReference type="Proteomes" id="UP000316213">
    <property type="component" value="Unassembled WGS sequence"/>
</dbReference>
<keyword evidence="4" id="KW-1185">Reference proteome</keyword>
<dbReference type="AlphaFoldDB" id="A0A5C6ANG8"/>
<comment type="caution">
    <text evidence="3">The sequence shown here is derived from an EMBL/GenBank/DDBJ whole genome shotgun (WGS) entry which is preliminary data.</text>
</comment>
<feature type="signal peptide" evidence="2">
    <location>
        <begin position="1"/>
        <end position="20"/>
    </location>
</feature>
<sequence length="831" mass="95074" precursor="true">MTLRLLALAACLMISVHGNAQSPAQPPTESPNHSPGPDDARLHGLMDRVWEFELNEFPMLTTDVGDPRHQDRLGNNKISDFERRDQMRKAFLLELDAIDSGGLKPSDGVDYELLKLRLSEPLVDHQFGLHFMPINNREGFHISLPELPREMDPTSLADFDNYISRLNDVPRFVDEQIELLKQGIERDLVQPAIIMRDSVSQARAHVVTEAKDSLFLTNLNQEAIAKLPADRWNEIRVRIEQAIMESVVPAYERFATFLEETYVPACRGTIAARALPDGRELYQSQIAKFTTLDYTPEQLHQKGIAENARIRTEMEAIREKLAFDGDLPSFLEHLRTDPKFYAKTPEELLQSAALILKRIDGRLPELFDRLPRIPYGIREIPAYVAPQTTSAYYWPPPTDGTRGGFYYLNTYNLSARPLYQLEALSAHEAVPGHHLQLALQAELDGLHPIRRRSHFTAFIEGWALYSERLGKEIGLYQDPYQDFGRLSMEAWRASRLVVDTGIHAMGWTRQQAIQYMSENTALSQHNVVAEVDRYIGWPGQALGYKVGELFITDLRRQAEEALGDRFDVRQFHDMLLRSGSISLPVLEDQFQQYLADSRANMAKSIPVAQSPDGGKAAEASKTDRFDPVVREIEGWTIHIDPALLGESSEADDRSLVMLANHLQRISILVPPETLTKLKQIELWIEKNHPTLGAMQYHPSRGWLLANDHDERLTQKVHIPHADQLLSKEQMLKHPAVILHELAHAYHDQFLSFDHPEVIAVFEKAKSSKTYEDVLLYTGRNVRHYGLNNHKEYFAEGTEAYFYRNDFYPFVRAELKQHDPDLHDLLQRLWGD</sequence>
<dbReference type="PANTHER" id="PTHR33361:SF2">
    <property type="entry name" value="DUF885 DOMAIN-CONTAINING PROTEIN"/>
    <property type="match status" value="1"/>
</dbReference>
<evidence type="ECO:0000313" key="4">
    <source>
        <dbReference type="Proteomes" id="UP000316213"/>
    </source>
</evidence>
<dbReference type="SUPFAM" id="SSF55486">
    <property type="entry name" value="Metalloproteases ('zincins'), catalytic domain"/>
    <property type="match status" value="1"/>
</dbReference>
<keyword evidence="2" id="KW-0732">Signal</keyword>
<dbReference type="OrthoDB" id="9760040at2"/>